<evidence type="ECO:0000256" key="9">
    <source>
        <dbReference type="HAMAP-Rule" id="MF_01682"/>
    </source>
</evidence>
<dbReference type="InterPro" id="IPR023956">
    <property type="entry name" value="ARD_bac"/>
</dbReference>
<feature type="site" description="Important to generate the dianion" evidence="9">
    <location>
        <position position="105"/>
    </location>
</feature>
<reference evidence="10 11" key="1">
    <citation type="submission" date="2017-02" db="EMBL/GenBank/DDBJ databases">
        <authorList>
            <person name="Dridi B."/>
        </authorList>
    </citation>
    <scope>NUCLEOTIDE SEQUENCE [LARGE SCALE GENOMIC DNA]</scope>
    <source>
        <strain evidence="10 11">JB380</strain>
    </source>
</reference>
<dbReference type="GO" id="GO:0019284">
    <property type="term" value="P:L-methionine salvage from S-adenosylmethionine"/>
    <property type="evidence" value="ECO:0007669"/>
    <property type="project" value="InterPro"/>
</dbReference>
<dbReference type="GO" id="GO:0010309">
    <property type="term" value="F:acireductone dioxygenase [iron(II)-requiring] activity"/>
    <property type="evidence" value="ECO:0007669"/>
    <property type="project" value="UniProtKB-UniRule"/>
</dbReference>
<feature type="binding site" evidence="9">
    <location>
        <position position="141"/>
    </location>
    <ligand>
        <name>Fe(2+)</name>
        <dbReference type="ChEBI" id="CHEBI:29033"/>
    </ligand>
</feature>
<proteinExistence type="inferred from homology"/>
<dbReference type="GO" id="GO:0005506">
    <property type="term" value="F:iron ion binding"/>
    <property type="evidence" value="ECO:0007669"/>
    <property type="project" value="UniProtKB-UniRule"/>
</dbReference>
<dbReference type="RefSeq" id="WP_087111085.1">
    <property type="nucleotide sequence ID" value="NZ_FUKM01000057.1"/>
</dbReference>
<comment type="catalytic activity">
    <reaction evidence="1 9">
        <text>1,2-dihydroxy-5-(methylsulfanyl)pent-1-en-3-one + O2 = 4-methylsulfanyl-2-oxobutanoate + formate + 2 H(+)</text>
        <dbReference type="Rhea" id="RHEA:24504"/>
        <dbReference type="ChEBI" id="CHEBI:15378"/>
        <dbReference type="ChEBI" id="CHEBI:15379"/>
        <dbReference type="ChEBI" id="CHEBI:15740"/>
        <dbReference type="ChEBI" id="CHEBI:16723"/>
        <dbReference type="ChEBI" id="CHEBI:49252"/>
        <dbReference type="EC" id="1.13.11.54"/>
    </reaction>
</comment>
<feature type="site" description="May play a role in transmitting local conformational changes" evidence="9">
    <location>
        <position position="102"/>
    </location>
</feature>
<comment type="function">
    <text evidence="9">Catalyzes 2 different reactions between oxygene and the acireductone 1,2-dihydroxy-3-keto-5-methylthiopentene (DHK-MTPene) depending upon the metal bound in the active site. Fe-containing acireductone dioxygenase (Fe-ARD) produces formate and 2-keto-4-methylthiobutyrate (KMTB), the alpha-ketoacid precursor of methionine in the methionine recycle pathway. Ni-containing acireductone dioxygenase (Ni-ARD) produces methylthiopropionate, carbon monoxide and formate, and does not lie on the methionine recycle pathway.</text>
</comment>
<comment type="subunit">
    <text evidence="9">Monomer.</text>
</comment>
<feature type="binding site" evidence="9">
    <location>
        <position position="103"/>
    </location>
    <ligand>
        <name>Fe(2+)</name>
        <dbReference type="ChEBI" id="CHEBI:29033"/>
    </ligand>
</feature>
<keyword evidence="6 9" id="KW-0560">Oxidoreductase</keyword>
<dbReference type="HAMAP" id="MF_01682">
    <property type="entry name" value="Salvage_MtnD"/>
    <property type="match status" value="1"/>
</dbReference>
<comment type="catalytic activity">
    <reaction evidence="9">
        <text>1,2-dihydroxy-5-(methylsulfanyl)pent-1-en-3-one + O2 = 3-(methylsulfanyl)propanoate + CO + formate + 2 H(+)</text>
        <dbReference type="Rhea" id="RHEA:14161"/>
        <dbReference type="ChEBI" id="CHEBI:15378"/>
        <dbReference type="ChEBI" id="CHEBI:15379"/>
        <dbReference type="ChEBI" id="CHEBI:15740"/>
        <dbReference type="ChEBI" id="CHEBI:17245"/>
        <dbReference type="ChEBI" id="CHEBI:49016"/>
        <dbReference type="ChEBI" id="CHEBI:49252"/>
        <dbReference type="EC" id="1.13.11.53"/>
    </reaction>
</comment>
<accession>A0A1R4I4G1</accession>
<name>A0A1R4I4G1_9GAMM</name>
<keyword evidence="5 9" id="KW-0223">Dioxygenase</keyword>
<evidence type="ECO:0000256" key="4">
    <source>
        <dbReference type="ARBA" id="ARBA00022723"/>
    </source>
</evidence>
<keyword evidence="3 9" id="KW-0028">Amino-acid biosynthesis</keyword>
<evidence type="ECO:0000256" key="3">
    <source>
        <dbReference type="ARBA" id="ARBA00022605"/>
    </source>
</evidence>
<evidence type="ECO:0000256" key="2">
    <source>
        <dbReference type="ARBA" id="ARBA00022596"/>
    </source>
</evidence>
<comment type="caution">
    <text evidence="10">The sequence shown here is derived from an EMBL/GenBank/DDBJ whole genome shotgun (WGS) entry which is preliminary data.</text>
</comment>
<dbReference type="InterPro" id="IPR011051">
    <property type="entry name" value="RmlC_Cupin_sf"/>
</dbReference>
<dbReference type="EC" id="1.13.11.53" evidence="9"/>
<gene>
    <name evidence="9" type="primary">mtnD</name>
    <name evidence="10" type="ORF">CZ787_16690</name>
</gene>
<feature type="binding site" evidence="9">
    <location>
        <position position="141"/>
    </location>
    <ligand>
        <name>Ni(2+)</name>
        <dbReference type="ChEBI" id="CHEBI:49786"/>
    </ligand>
</feature>
<evidence type="ECO:0000313" key="11">
    <source>
        <dbReference type="Proteomes" id="UP000196331"/>
    </source>
</evidence>
<evidence type="ECO:0000256" key="5">
    <source>
        <dbReference type="ARBA" id="ARBA00022964"/>
    </source>
</evidence>
<evidence type="ECO:0000256" key="8">
    <source>
        <dbReference type="ARBA" id="ARBA00023167"/>
    </source>
</evidence>
<dbReference type="GO" id="GO:0010308">
    <property type="term" value="F:acireductone dioxygenase (Ni2+-requiring) activity"/>
    <property type="evidence" value="ECO:0007669"/>
    <property type="project" value="UniProtKB-UniRule"/>
</dbReference>
<keyword evidence="7 9" id="KW-0408">Iron</keyword>
<dbReference type="EMBL" id="FUKM01000057">
    <property type="protein sequence ID" value="SJN14747.1"/>
    <property type="molecule type" value="Genomic_DNA"/>
</dbReference>
<dbReference type="SUPFAM" id="SSF51182">
    <property type="entry name" value="RmlC-like cupins"/>
    <property type="match status" value="1"/>
</dbReference>
<evidence type="ECO:0000256" key="6">
    <source>
        <dbReference type="ARBA" id="ARBA00023002"/>
    </source>
</evidence>
<feature type="binding site" evidence="9">
    <location>
        <position position="103"/>
    </location>
    <ligand>
        <name>Ni(2+)</name>
        <dbReference type="ChEBI" id="CHEBI:49786"/>
    </ligand>
</feature>
<organism evidence="10 11">
    <name type="scientific">Halomonas citrativorans</name>
    <dbReference type="NCBI Taxonomy" id="2742612"/>
    <lineage>
        <taxon>Bacteria</taxon>
        <taxon>Pseudomonadati</taxon>
        <taxon>Pseudomonadota</taxon>
        <taxon>Gammaproteobacteria</taxon>
        <taxon>Oceanospirillales</taxon>
        <taxon>Halomonadaceae</taxon>
        <taxon>Halomonas</taxon>
    </lineage>
</organism>
<dbReference type="OrthoDB" id="9795636at2"/>
<sequence length="182" mass="20930">MSQLKVFADQDPNNALVDITDGEQIKAELNRVGVLFERWATPGEIADDATQDDILALYQDDIERLKTQGGYQTVDVLHMVPTHPEKGAMRQKFLNEHRHFEDEVRFFVKGQGLFCLHIDDKVYQVLCTRNDLISVPANTPHWFDMGPAPEFTALRFFDNVEGWVPHWTESNIAGKFDRIDQL</sequence>
<keyword evidence="2 9" id="KW-0533">Nickel</keyword>
<keyword evidence="8 9" id="KW-0486">Methionine biosynthesis</keyword>
<dbReference type="Gene3D" id="2.60.120.10">
    <property type="entry name" value="Jelly Rolls"/>
    <property type="match status" value="1"/>
</dbReference>
<dbReference type="PANTHER" id="PTHR23418">
    <property type="entry name" value="ACIREDUCTONE DIOXYGENASE"/>
    <property type="match status" value="1"/>
</dbReference>
<feature type="binding site" evidence="9">
    <location>
        <position position="97"/>
    </location>
    <ligand>
        <name>Fe(2+)</name>
        <dbReference type="ChEBI" id="CHEBI:29033"/>
    </ligand>
</feature>
<comment type="cofactor">
    <cofactor evidence="9">
        <name>Fe(2+)</name>
        <dbReference type="ChEBI" id="CHEBI:29033"/>
    </cofactor>
    <text evidence="9">Binds 1 Fe(2+) cation per monomer.</text>
</comment>
<evidence type="ECO:0000313" key="10">
    <source>
        <dbReference type="EMBL" id="SJN14747.1"/>
    </source>
</evidence>
<feature type="binding site" evidence="9">
    <location>
        <position position="99"/>
    </location>
    <ligand>
        <name>Fe(2+)</name>
        <dbReference type="ChEBI" id="CHEBI:29033"/>
    </ligand>
</feature>
<dbReference type="GO" id="GO:0016151">
    <property type="term" value="F:nickel cation binding"/>
    <property type="evidence" value="ECO:0007669"/>
    <property type="project" value="UniProtKB-UniRule"/>
</dbReference>
<dbReference type="EC" id="1.13.11.54" evidence="9"/>
<feature type="binding site" evidence="9">
    <location>
        <position position="97"/>
    </location>
    <ligand>
        <name>Ni(2+)</name>
        <dbReference type="ChEBI" id="CHEBI:49786"/>
    </ligand>
</feature>
<feature type="binding site" evidence="9">
    <location>
        <position position="99"/>
    </location>
    <ligand>
        <name>Ni(2+)</name>
        <dbReference type="ChEBI" id="CHEBI:49786"/>
    </ligand>
</feature>
<evidence type="ECO:0000256" key="7">
    <source>
        <dbReference type="ARBA" id="ARBA00023004"/>
    </source>
</evidence>
<evidence type="ECO:0000256" key="1">
    <source>
        <dbReference type="ARBA" id="ARBA00000428"/>
    </source>
</evidence>
<dbReference type="Proteomes" id="UP000196331">
    <property type="component" value="Unassembled WGS sequence"/>
</dbReference>
<comment type="cofactor">
    <cofactor evidence="9">
        <name>Ni(2+)</name>
        <dbReference type="ChEBI" id="CHEBI:49786"/>
    </cofactor>
    <text evidence="9">Binds 1 nickel ion per monomer.</text>
</comment>
<dbReference type="InterPro" id="IPR014710">
    <property type="entry name" value="RmlC-like_jellyroll"/>
</dbReference>
<dbReference type="AlphaFoldDB" id="A0A1R4I4G1"/>
<protein>
    <recommendedName>
        <fullName evidence="9">Acireductone dioxygenase</fullName>
    </recommendedName>
    <alternativeName>
        <fullName evidence="9">1,2-dihydroxy-3-keto-5-methylthiopentene dioxygenase</fullName>
        <shortName evidence="9">DHK-MTPene dioxygenase</shortName>
    </alternativeName>
    <alternativeName>
        <fullName evidence="9">Acireductone dioxygenase (Fe(2+)-requiring)</fullName>
        <shortName evidence="9">ARD'</shortName>
        <shortName evidence="9">Fe-ARD</shortName>
        <ecNumber evidence="9">1.13.11.54</ecNumber>
    </alternativeName>
    <alternativeName>
        <fullName evidence="9">Acireductone dioxygenase (Ni(2+)-requiring)</fullName>
        <shortName evidence="9">ARD</shortName>
        <shortName evidence="9">Ni-ARD</shortName>
        <ecNumber evidence="9">1.13.11.53</ecNumber>
    </alternativeName>
</protein>
<keyword evidence="4 9" id="KW-0479">Metal-binding</keyword>
<comment type="similarity">
    <text evidence="9">Belongs to the acireductone dioxygenase (ARD) family.</text>
</comment>
<comment type="pathway">
    <text evidence="9">Amino-acid biosynthesis; L-methionine biosynthesis via salvage pathway; L-methionine from S-methyl-5-thio-alpha-D-ribose 1-phosphate: step 5/6.</text>
</comment>
<dbReference type="UniPathway" id="UPA00904">
    <property type="reaction ID" value="UER00878"/>
</dbReference>
<dbReference type="PANTHER" id="PTHR23418:SF0">
    <property type="entry name" value="ACIREDUCTONE DIOXYGENASE"/>
    <property type="match status" value="1"/>
</dbReference>
<feature type="site" description="May play a role in metal incorporation in vivo" evidence="9">
    <location>
        <position position="96"/>
    </location>
</feature>
<dbReference type="GO" id="GO:0019509">
    <property type="term" value="P:L-methionine salvage from methylthioadenosine"/>
    <property type="evidence" value="ECO:0007669"/>
    <property type="project" value="UniProtKB-UniRule"/>
</dbReference>
<dbReference type="InterPro" id="IPR004313">
    <property type="entry name" value="ARD"/>
</dbReference>
<dbReference type="Pfam" id="PF03079">
    <property type="entry name" value="ARD"/>
    <property type="match status" value="1"/>
</dbReference>
<dbReference type="CDD" id="cd02232">
    <property type="entry name" value="cupin_ARD"/>
    <property type="match status" value="1"/>
</dbReference>